<feature type="transmembrane region" description="Helical" evidence="1">
    <location>
        <begin position="234"/>
        <end position="253"/>
    </location>
</feature>
<dbReference type="Proteomes" id="UP000269412">
    <property type="component" value="Unassembled WGS sequence"/>
</dbReference>
<keyword evidence="1" id="KW-0472">Membrane</keyword>
<dbReference type="AlphaFoldDB" id="A0A495ECI5"/>
<feature type="transmembrane region" description="Helical" evidence="1">
    <location>
        <begin position="12"/>
        <end position="29"/>
    </location>
</feature>
<dbReference type="OrthoDB" id="1522258at2"/>
<gene>
    <name evidence="2" type="ORF">CLV91_0658</name>
</gene>
<feature type="transmembrane region" description="Helical" evidence="1">
    <location>
        <begin position="41"/>
        <end position="62"/>
    </location>
</feature>
<comment type="caution">
    <text evidence="2">The sequence shown here is derived from an EMBL/GenBank/DDBJ whole genome shotgun (WGS) entry which is preliminary data.</text>
</comment>
<feature type="transmembrane region" description="Helical" evidence="1">
    <location>
        <begin position="132"/>
        <end position="153"/>
    </location>
</feature>
<sequence length="659" mass="76690">MVILDNVLLGPFRVLLLFLGVLFVHQIVTKQPIKTYNLDYVVKRSIFFGSAILLLIFALVHFKMYDVFTLISLFIGLLLYLYLDLGSFHNSASQIQKKRKAFLLSFFKFMEERPNISKQVKKSKNFFIPKRINFKVLTAFLVSFACFVSRYLFLKNDLYTLSGLWIQNLEFVKQFNENKWFTPGFIMLGENALINFYSKITGISEEMAVHSFGLLETFAVSLILYWVVAKITKSNFLAPMIGVLFFGFFYKYLPININLLLEHNALYMAICFALPLMLFTVKPELLTNEKRKFFTLFFIVYTALGLINLFVALIIMPIFLVIAILLFTKKNLPYILRSILSYVSAISLISIVHVIACWYTGTSFFSFLRENIILVDVYTYFPQLIISIDELVLVYSLLGGITILVLLPLFIKNREKWNPAMVFLLFFNAIIALKWLKLSWIDIDLYYQSMSVLIVILIGIVCGVLVYYFKLSVPKKRNLRIISIASIFIVFISVSYFTNSFFKYDFKKTDELKTDILLVYNDLSSNYLPFSYAVVNQDYGRSISKSEHHFINYNIFTKLYSKRDSIYQTIKDDEELMKKNSSNILPNSVFVFIPKNNSNSIDENFIIKKETALETDAQINILKNRGRKVKVYFEDDFLTVYEIINKENASKLNDLIFDL</sequence>
<feature type="transmembrane region" description="Helical" evidence="1">
    <location>
        <begin position="481"/>
        <end position="498"/>
    </location>
</feature>
<name>A0A495ECI5_9FLAO</name>
<feature type="transmembrane region" description="Helical" evidence="1">
    <location>
        <begin position="68"/>
        <end position="88"/>
    </location>
</feature>
<evidence type="ECO:0000313" key="3">
    <source>
        <dbReference type="Proteomes" id="UP000269412"/>
    </source>
</evidence>
<feature type="transmembrane region" description="Helical" evidence="1">
    <location>
        <begin position="294"/>
        <end position="327"/>
    </location>
</feature>
<proteinExistence type="predicted"/>
<keyword evidence="1" id="KW-0812">Transmembrane</keyword>
<reference evidence="2 3" key="1">
    <citation type="submission" date="2018-10" db="EMBL/GenBank/DDBJ databases">
        <title>Genomic Encyclopedia of Archaeal and Bacterial Type Strains, Phase II (KMG-II): from individual species to whole genera.</title>
        <authorList>
            <person name="Goeker M."/>
        </authorList>
    </citation>
    <scope>NUCLEOTIDE SEQUENCE [LARGE SCALE GENOMIC DNA]</scope>
    <source>
        <strain evidence="2 3">DSM 25230</strain>
    </source>
</reference>
<keyword evidence="1" id="KW-1133">Transmembrane helix</keyword>
<dbReference type="EMBL" id="RBIQ01000007">
    <property type="protein sequence ID" value="RKR14580.1"/>
    <property type="molecule type" value="Genomic_DNA"/>
</dbReference>
<feature type="transmembrane region" description="Helical" evidence="1">
    <location>
        <begin position="422"/>
        <end position="440"/>
    </location>
</feature>
<feature type="transmembrane region" description="Helical" evidence="1">
    <location>
        <begin position="339"/>
        <end position="361"/>
    </location>
</feature>
<organism evidence="2 3">
    <name type="scientific">Maribacter vaceletii</name>
    <dbReference type="NCBI Taxonomy" id="1206816"/>
    <lineage>
        <taxon>Bacteria</taxon>
        <taxon>Pseudomonadati</taxon>
        <taxon>Bacteroidota</taxon>
        <taxon>Flavobacteriia</taxon>
        <taxon>Flavobacteriales</taxon>
        <taxon>Flavobacteriaceae</taxon>
        <taxon>Maribacter</taxon>
    </lineage>
</organism>
<dbReference type="RefSeq" id="WP_121063921.1">
    <property type="nucleotide sequence ID" value="NZ_RBIQ01000007.1"/>
</dbReference>
<evidence type="ECO:0000256" key="1">
    <source>
        <dbReference type="SAM" id="Phobius"/>
    </source>
</evidence>
<keyword evidence="3" id="KW-1185">Reference proteome</keyword>
<feature type="transmembrane region" description="Helical" evidence="1">
    <location>
        <begin position="446"/>
        <end position="469"/>
    </location>
</feature>
<evidence type="ECO:0000313" key="2">
    <source>
        <dbReference type="EMBL" id="RKR14580.1"/>
    </source>
</evidence>
<feature type="transmembrane region" description="Helical" evidence="1">
    <location>
        <begin position="209"/>
        <end position="228"/>
    </location>
</feature>
<feature type="transmembrane region" description="Helical" evidence="1">
    <location>
        <begin position="265"/>
        <end position="282"/>
    </location>
</feature>
<feature type="transmembrane region" description="Helical" evidence="1">
    <location>
        <begin position="392"/>
        <end position="410"/>
    </location>
</feature>
<accession>A0A495ECI5</accession>
<protein>
    <submittedName>
        <fullName evidence="2">Uncharacterized protein</fullName>
    </submittedName>
</protein>